<proteinExistence type="predicted"/>
<evidence type="ECO:0000313" key="2">
    <source>
        <dbReference type="Proteomes" id="UP000270868"/>
    </source>
</evidence>
<protein>
    <recommendedName>
        <fullName evidence="3">Major tail shaft protein</fullName>
    </recommendedName>
</protein>
<organism evidence="1 2">
    <name type="scientific">Streptococcus cristatus</name>
    <dbReference type="NCBI Taxonomy" id="45634"/>
    <lineage>
        <taxon>Bacteria</taxon>
        <taxon>Bacillati</taxon>
        <taxon>Bacillota</taxon>
        <taxon>Bacilli</taxon>
        <taxon>Lactobacillales</taxon>
        <taxon>Streptococcaceae</taxon>
        <taxon>Streptococcus</taxon>
    </lineage>
</organism>
<reference evidence="1 2" key="1">
    <citation type="submission" date="2018-11" db="EMBL/GenBank/DDBJ databases">
        <title>Species Designations Belie Phenotypic and Genotypic Heterogeneity in Oral Streptococci.</title>
        <authorList>
            <person name="Velsko I."/>
        </authorList>
    </citation>
    <scope>NUCLEOTIDE SEQUENCE [LARGE SCALE GENOMIC DNA]</scope>
    <source>
        <strain evidence="1 2">A52</strain>
    </source>
</reference>
<accession>A0A428GXN9</accession>
<evidence type="ECO:0008006" key="3">
    <source>
        <dbReference type="Google" id="ProtNLM"/>
    </source>
</evidence>
<name>A0A428GXN9_STRCR</name>
<gene>
    <name evidence="1" type="ORF">D8792_09870</name>
</gene>
<dbReference type="Proteomes" id="UP000270868">
    <property type="component" value="Unassembled WGS sequence"/>
</dbReference>
<dbReference type="RefSeq" id="WP_048792148.1">
    <property type="nucleotide sequence ID" value="NZ_JVSO01000052.1"/>
</dbReference>
<dbReference type="EMBL" id="RJPS01000015">
    <property type="protein sequence ID" value="RSJ88323.1"/>
    <property type="molecule type" value="Genomic_DNA"/>
</dbReference>
<sequence>MVKNKNVKRKHYIGPYKEATPDTPPTAQEYLWIAKGIKESSPDNDEKTDDFSDFAGDGTVEELVVSKKRGRSFEGLRDTDDKAQNFIADKQDAVGDDLLVWYKEVDSTGKTQYEGPARLSEIEIGDGEASENESIKFKIVWRRTPKKSAVVPG</sequence>
<comment type="caution">
    <text evidence="1">The sequence shown here is derived from an EMBL/GenBank/DDBJ whole genome shotgun (WGS) entry which is preliminary data.</text>
</comment>
<evidence type="ECO:0000313" key="1">
    <source>
        <dbReference type="EMBL" id="RSJ88323.1"/>
    </source>
</evidence>
<dbReference type="NCBIfam" id="NF047353">
    <property type="entry name" value="tube_lmo2291"/>
    <property type="match status" value="1"/>
</dbReference>
<dbReference type="AlphaFoldDB" id="A0A428GXN9"/>